<evidence type="ECO:0000259" key="9">
    <source>
        <dbReference type="Pfam" id="PF25198"/>
    </source>
</evidence>
<comment type="caution">
    <text evidence="10">The sequence shown here is derived from an EMBL/GenBank/DDBJ whole genome shotgun (WGS) entry which is preliminary data.</text>
</comment>
<dbReference type="InterPro" id="IPR057336">
    <property type="entry name" value="GerAC_N"/>
</dbReference>
<dbReference type="EMBL" id="NPBQ01000001">
    <property type="protein sequence ID" value="PAD85330.1"/>
    <property type="molecule type" value="Genomic_DNA"/>
</dbReference>
<dbReference type="PROSITE" id="PS51257">
    <property type="entry name" value="PROKAR_LIPOPROTEIN"/>
    <property type="match status" value="1"/>
</dbReference>
<evidence type="ECO:0000313" key="11">
    <source>
        <dbReference type="Proteomes" id="UP000216961"/>
    </source>
</evidence>
<dbReference type="NCBIfam" id="TIGR02887">
    <property type="entry name" value="spore_ger_x_C"/>
    <property type="match status" value="1"/>
</dbReference>
<evidence type="ECO:0008006" key="12">
    <source>
        <dbReference type="Google" id="ProtNLM"/>
    </source>
</evidence>
<gene>
    <name evidence="10" type="ORF">CHH57_00220</name>
</gene>
<feature type="domain" description="Spore germination protein N-terminal" evidence="9">
    <location>
        <begin position="36"/>
        <end position="209"/>
    </location>
</feature>
<dbReference type="InterPro" id="IPR008844">
    <property type="entry name" value="Spore_GerAC-like"/>
</dbReference>
<evidence type="ECO:0000256" key="3">
    <source>
        <dbReference type="ARBA" id="ARBA00022544"/>
    </source>
</evidence>
<dbReference type="PANTHER" id="PTHR35789">
    <property type="entry name" value="SPORE GERMINATION PROTEIN B3"/>
    <property type="match status" value="1"/>
</dbReference>
<dbReference type="AlphaFoldDB" id="A0AA91TW07"/>
<evidence type="ECO:0000256" key="7">
    <source>
        <dbReference type="ARBA" id="ARBA00023288"/>
    </source>
</evidence>
<evidence type="ECO:0000256" key="5">
    <source>
        <dbReference type="ARBA" id="ARBA00023136"/>
    </source>
</evidence>
<accession>A0AA91TW07</accession>
<evidence type="ECO:0000256" key="6">
    <source>
        <dbReference type="ARBA" id="ARBA00023139"/>
    </source>
</evidence>
<organism evidence="10 11">
    <name type="scientific">Niallia circulans</name>
    <name type="common">Bacillus circulans</name>
    <dbReference type="NCBI Taxonomy" id="1397"/>
    <lineage>
        <taxon>Bacteria</taxon>
        <taxon>Bacillati</taxon>
        <taxon>Bacillota</taxon>
        <taxon>Bacilli</taxon>
        <taxon>Bacillales</taxon>
        <taxon>Bacillaceae</taxon>
        <taxon>Niallia</taxon>
    </lineage>
</organism>
<evidence type="ECO:0000313" key="10">
    <source>
        <dbReference type="EMBL" id="PAD85330.1"/>
    </source>
</evidence>
<dbReference type="GO" id="GO:0009847">
    <property type="term" value="P:spore germination"/>
    <property type="evidence" value="ECO:0007669"/>
    <property type="project" value="InterPro"/>
</dbReference>
<keyword evidence="3" id="KW-0309">Germination</keyword>
<keyword evidence="4" id="KW-0732">Signal</keyword>
<dbReference type="Gene3D" id="6.20.190.10">
    <property type="entry name" value="Nutrient germinant receptor protein C, domain 1"/>
    <property type="match status" value="1"/>
</dbReference>
<feature type="domain" description="Spore germination GerAC-like C-terminal" evidence="8">
    <location>
        <begin position="226"/>
        <end position="388"/>
    </location>
</feature>
<name>A0AA91TW07_NIACI</name>
<dbReference type="Pfam" id="PF25198">
    <property type="entry name" value="Spore_GerAC_N"/>
    <property type="match status" value="1"/>
</dbReference>
<dbReference type="Gene3D" id="3.30.300.210">
    <property type="entry name" value="Nutrient germinant receptor protein C, domain 3"/>
    <property type="match status" value="1"/>
</dbReference>
<dbReference type="Pfam" id="PF05504">
    <property type="entry name" value="Spore_GerAC"/>
    <property type="match status" value="1"/>
</dbReference>
<dbReference type="InterPro" id="IPR038501">
    <property type="entry name" value="Spore_GerAC_C_sf"/>
</dbReference>
<evidence type="ECO:0000256" key="1">
    <source>
        <dbReference type="ARBA" id="ARBA00004635"/>
    </source>
</evidence>
<keyword evidence="6" id="KW-0564">Palmitate</keyword>
<evidence type="ECO:0000256" key="4">
    <source>
        <dbReference type="ARBA" id="ARBA00022729"/>
    </source>
</evidence>
<evidence type="ECO:0000256" key="2">
    <source>
        <dbReference type="ARBA" id="ARBA00007886"/>
    </source>
</evidence>
<reference evidence="10 11" key="1">
    <citation type="submission" date="2017-07" db="EMBL/GenBank/DDBJ databases">
        <title>Isolation and whole genome analysis of endospore-forming bacteria from heroin.</title>
        <authorList>
            <person name="Kalinowski J."/>
            <person name="Ahrens B."/>
            <person name="Al-Dilaimi A."/>
            <person name="Winkler A."/>
            <person name="Wibberg D."/>
            <person name="Schleenbecker U."/>
            <person name="Ruckert C."/>
            <person name="Wolfel R."/>
            <person name="Grass G."/>
        </authorList>
    </citation>
    <scope>NUCLEOTIDE SEQUENCE [LARGE SCALE GENOMIC DNA]</scope>
    <source>
        <strain evidence="10 11">7521-2</strain>
    </source>
</reference>
<dbReference type="InterPro" id="IPR046953">
    <property type="entry name" value="Spore_GerAC-like_C"/>
</dbReference>
<proteinExistence type="inferred from homology"/>
<dbReference type="Proteomes" id="UP000216961">
    <property type="component" value="Unassembled WGS sequence"/>
</dbReference>
<keyword evidence="7" id="KW-0449">Lipoprotein</keyword>
<evidence type="ECO:0000259" key="8">
    <source>
        <dbReference type="Pfam" id="PF05504"/>
    </source>
</evidence>
<protein>
    <recommendedName>
        <fullName evidence="12">Ger(X)C family spore germination protein</fullName>
    </recommendedName>
</protein>
<keyword evidence="5" id="KW-0472">Membrane</keyword>
<comment type="subcellular location">
    <subcellularLocation>
        <location evidence="1">Membrane</location>
        <topology evidence="1">Lipid-anchor</topology>
    </subcellularLocation>
</comment>
<dbReference type="PANTHER" id="PTHR35789:SF1">
    <property type="entry name" value="SPORE GERMINATION PROTEIN B3"/>
    <property type="match status" value="1"/>
</dbReference>
<sequence>MKGLTYMDKQFLSEAIKYKMIMLILFSSIFLTGCWDRREVFDMAIVLGTAIDKTDDGQIEVSIQVLIPQSIGGSSESGGQGGNKEIVMVKNGKGKTISDATSNLEMQLSRNIFWGHCKMYIFSENFAKENGIRKELEYLIRHPKPRERAYLYIAKGLAKDMLEVTPDLELYVGEGMRRLVEKQIVVKKTIKDVEEMLTSDTKSIILPYMYIEKSEKGEASIVITEASIFNRDKMVGVINNDAMRGVLWLRNEVKINSITVPLKEREYISVRVTSGKTSLKPKIINGNWRMDINVQIKCEVTQNGTNLNVFDPKIVATLEEELEKATRKKIEGALQAVQQDLKVDVIGFGEVFHRKYPKDWKQAESDWEYYFSNIKTKTKVKATVLRSGLTTSSSSLK</sequence>
<comment type="similarity">
    <text evidence="2">Belongs to the GerABKC lipoprotein family.</text>
</comment>
<dbReference type="GO" id="GO:0016020">
    <property type="term" value="C:membrane"/>
    <property type="evidence" value="ECO:0007669"/>
    <property type="project" value="UniProtKB-SubCell"/>
</dbReference>